<organism evidence="2 3">
    <name type="scientific">Gaiella occulta</name>
    <dbReference type="NCBI Taxonomy" id="1002870"/>
    <lineage>
        <taxon>Bacteria</taxon>
        <taxon>Bacillati</taxon>
        <taxon>Actinomycetota</taxon>
        <taxon>Thermoleophilia</taxon>
        <taxon>Gaiellales</taxon>
        <taxon>Gaiellaceae</taxon>
        <taxon>Gaiella</taxon>
    </lineage>
</organism>
<dbReference type="PANTHER" id="PTHR10362">
    <property type="entry name" value="HISTIDINE AMMONIA-LYASE"/>
    <property type="match status" value="1"/>
</dbReference>
<evidence type="ECO:0000313" key="2">
    <source>
        <dbReference type="EMBL" id="RDI76224.1"/>
    </source>
</evidence>
<dbReference type="Proteomes" id="UP000254134">
    <property type="component" value="Unassembled WGS sequence"/>
</dbReference>
<reference evidence="2 3" key="1">
    <citation type="submission" date="2018-07" db="EMBL/GenBank/DDBJ databases">
        <title>High-quality-draft genome sequence of Gaiella occulta.</title>
        <authorList>
            <person name="Severino R."/>
            <person name="Froufe H.J.C."/>
            <person name="Rainey F.A."/>
            <person name="Barroso C."/>
            <person name="Albuquerque L."/>
            <person name="Lobo-Da-Cunha A."/>
            <person name="Da Costa M.S."/>
            <person name="Egas C."/>
        </authorList>
    </citation>
    <scope>NUCLEOTIDE SEQUENCE [LARGE SCALE GENOMIC DNA]</scope>
    <source>
        <strain evidence="2 3">F2-233</strain>
    </source>
</reference>
<dbReference type="InterPro" id="IPR001106">
    <property type="entry name" value="Aromatic_Lyase"/>
</dbReference>
<dbReference type="InterPro" id="IPR008948">
    <property type="entry name" value="L-Aspartase-like"/>
</dbReference>
<sequence>MIGLGREGLSRSEYTRIVRAREAFAIDPDALATVAERRKRMLAHVGTGIPAYGITTGLGGLSARPVTALEQDDLQRSLLTARAAGFGPPLPAEVVRGALLLRLAGFLQGAAGVSDVLCSQIAMLLERGWSPVVPEGPYGAAGEIGPLAHLFQTLVGEGLVRIDGAVLPAADALERIGIAPYRPSAKEGLALINGSPFATALGIDLADRFRVLVDTANVAAALGIATIAGGARALSPRVGTISGDPGAVAVQQVLTAMLAGEDVWGDVAQPPVSFRVAPQVHAAAYAALGTLDAVLDRRLRGTTDSPLFLDADDSGPAGLYPSGAFHAIDVVLGLEAVANAACHVANLVEKRLQRLLDARFSGLPDQLTDRPGVQAGVVALHKTVVGLTADARALATPVSVHAMDTSTGQEDVQAFTFLAAARLARLLEDLESALACELVALRQAASLAGRPASGRLGSIVATLASVVEPVDRDRTLSGDIERVRELIASGSIRAGRES</sequence>
<accession>A0A7M2Z2L2</accession>
<evidence type="ECO:0000256" key="1">
    <source>
        <dbReference type="ARBA" id="ARBA00023239"/>
    </source>
</evidence>
<dbReference type="Pfam" id="PF00221">
    <property type="entry name" value="Lyase_aromatic"/>
    <property type="match status" value="1"/>
</dbReference>
<name>A0A7M2Z2L2_9ACTN</name>
<keyword evidence="3" id="KW-1185">Reference proteome</keyword>
<dbReference type="GO" id="GO:0016841">
    <property type="term" value="F:ammonia-lyase activity"/>
    <property type="evidence" value="ECO:0007669"/>
    <property type="project" value="UniProtKB-ARBA"/>
</dbReference>
<dbReference type="EMBL" id="QQZY01000001">
    <property type="protein sequence ID" value="RDI76224.1"/>
    <property type="molecule type" value="Genomic_DNA"/>
</dbReference>
<comment type="caution">
    <text evidence="2">The sequence shown here is derived from an EMBL/GenBank/DDBJ whole genome shotgun (WGS) entry which is preliminary data.</text>
</comment>
<dbReference type="RefSeq" id="WP_181813317.1">
    <property type="nucleotide sequence ID" value="NZ_QQZY01000001.1"/>
</dbReference>
<dbReference type="InterPro" id="IPR024083">
    <property type="entry name" value="Fumarase/histidase_N"/>
</dbReference>
<proteinExistence type="predicted"/>
<evidence type="ECO:0000313" key="3">
    <source>
        <dbReference type="Proteomes" id="UP000254134"/>
    </source>
</evidence>
<dbReference type="Gene3D" id="1.20.200.10">
    <property type="entry name" value="Fumarase/aspartase (Central domain)"/>
    <property type="match status" value="1"/>
</dbReference>
<dbReference type="AlphaFoldDB" id="A0A7M2Z2L2"/>
<protein>
    <submittedName>
        <fullName evidence="2">Histidine ammonia-lyase</fullName>
    </submittedName>
</protein>
<dbReference type="Gene3D" id="1.10.275.10">
    <property type="entry name" value="Fumarase/aspartase (N-terminal domain)"/>
    <property type="match status" value="1"/>
</dbReference>
<gene>
    <name evidence="2" type="ORF">Gocc_0643</name>
</gene>
<keyword evidence="1 2" id="KW-0456">Lyase</keyword>
<dbReference type="SUPFAM" id="SSF48557">
    <property type="entry name" value="L-aspartase-like"/>
    <property type="match status" value="1"/>
</dbReference>
<reference evidence="3" key="2">
    <citation type="journal article" date="2019" name="MicrobiologyOpen">
        <title>High-quality draft genome sequence of Gaiella occulta isolated from a 150 meter deep mineral water borehole and comparison with the genome sequences of other deep-branching lineages of the phylum Actinobacteria.</title>
        <authorList>
            <person name="Severino R."/>
            <person name="Froufe H.J.C."/>
            <person name="Barroso C."/>
            <person name="Albuquerque L."/>
            <person name="Lobo-da-Cunha A."/>
            <person name="da Costa M.S."/>
            <person name="Egas C."/>
        </authorList>
    </citation>
    <scope>NUCLEOTIDE SEQUENCE [LARGE SCALE GENOMIC DNA]</scope>
    <source>
        <strain evidence="3">F2-233</strain>
    </source>
</reference>